<sequence>MAEKLDCSIDRVKMWIGNKNARERSVGTIDYSKKKTATKRGPSAYNIVTGDIPRGNMTGSEYLRKAAEVWRGASAEQKQLATEKAKKIKMDPLQNMDSEQAINHHLKIISKSCDVIASLGLQVGWGEEQTIKPEKPKRLALKEEVRKVFNKRSLLIKEREYWQSSGTTVQQTDSEGSIQEYCAERIVSEISSPLGLIEMVHDSEQLDPPYIPADIAEETLFAIVGESSTENIELKPEFREQKLYIIEEILACKKIKNKKQYYIKWEGYSSESNSWEPAVNIPKTLITNFNKKK</sequence>
<protein>
    <recommendedName>
        <fullName evidence="3">Chromo domain-containing protein</fullName>
    </recommendedName>
</protein>
<evidence type="ECO:0000313" key="5">
    <source>
        <dbReference type="Proteomes" id="UP000596742"/>
    </source>
</evidence>
<dbReference type="AlphaFoldDB" id="A0A8B6HBD3"/>
<dbReference type="SUPFAM" id="SSF54160">
    <property type="entry name" value="Chromo domain-like"/>
    <property type="match status" value="1"/>
</dbReference>
<keyword evidence="5" id="KW-1185">Reference proteome</keyword>
<evidence type="ECO:0000259" key="3">
    <source>
        <dbReference type="PROSITE" id="PS50013"/>
    </source>
</evidence>
<comment type="subcellular location">
    <subcellularLocation>
        <location evidence="1">Nucleus</location>
    </subcellularLocation>
</comment>
<dbReference type="SUPFAM" id="SSF47095">
    <property type="entry name" value="HMG-box"/>
    <property type="match status" value="1"/>
</dbReference>
<evidence type="ECO:0000256" key="2">
    <source>
        <dbReference type="ARBA" id="ARBA00023242"/>
    </source>
</evidence>
<reference evidence="4" key="1">
    <citation type="submission" date="2018-11" db="EMBL/GenBank/DDBJ databases">
        <authorList>
            <person name="Alioto T."/>
            <person name="Alioto T."/>
        </authorList>
    </citation>
    <scope>NUCLEOTIDE SEQUENCE</scope>
</reference>
<dbReference type="Gene3D" id="2.40.50.40">
    <property type="match status" value="1"/>
</dbReference>
<organism evidence="4 5">
    <name type="scientific">Mytilus galloprovincialis</name>
    <name type="common">Mediterranean mussel</name>
    <dbReference type="NCBI Taxonomy" id="29158"/>
    <lineage>
        <taxon>Eukaryota</taxon>
        <taxon>Metazoa</taxon>
        <taxon>Spiralia</taxon>
        <taxon>Lophotrochozoa</taxon>
        <taxon>Mollusca</taxon>
        <taxon>Bivalvia</taxon>
        <taxon>Autobranchia</taxon>
        <taxon>Pteriomorphia</taxon>
        <taxon>Mytilida</taxon>
        <taxon>Mytiloidea</taxon>
        <taxon>Mytilidae</taxon>
        <taxon>Mytilinae</taxon>
        <taxon>Mytilus</taxon>
    </lineage>
</organism>
<dbReference type="GO" id="GO:0005634">
    <property type="term" value="C:nucleus"/>
    <property type="evidence" value="ECO:0007669"/>
    <property type="project" value="UniProtKB-SubCell"/>
</dbReference>
<feature type="domain" description="Chromo" evidence="3">
    <location>
        <begin position="244"/>
        <end position="293"/>
    </location>
</feature>
<dbReference type="PROSITE" id="PS00598">
    <property type="entry name" value="CHROMO_1"/>
    <property type="match status" value="1"/>
</dbReference>
<evidence type="ECO:0000313" key="4">
    <source>
        <dbReference type="EMBL" id="VDI77366.1"/>
    </source>
</evidence>
<dbReference type="InterPro" id="IPR016197">
    <property type="entry name" value="Chromo-like_dom_sf"/>
</dbReference>
<dbReference type="OrthoDB" id="10072451at2759"/>
<dbReference type="InterPro" id="IPR023779">
    <property type="entry name" value="Chromodomain_CS"/>
</dbReference>
<dbReference type="InterPro" id="IPR000953">
    <property type="entry name" value="Chromo/chromo_shadow_dom"/>
</dbReference>
<keyword evidence="2" id="KW-0539">Nucleus</keyword>
<accession>A0A8B6HBD3</accession>
<name>A0A8B6HBD3_MYTGA</name>
<dbReference type="Proteomes" id="UP000596742">
    <property type="component" value="Unassembled WGS sequence"/>
</dbReference>
<dbReference type="EMBL" id="UYJE01009834">
    <property type="protein sequence ID" value="VDI77366.1"/>
    <property type="molecule type" value="Genomic_DNA"/>
</dbReference>
<dbReference type="SMART" id="SM00298">
    <property type="entry name" value="CHROMO"/>
    <property type="match status" value="1"/>
</dbReference>
<dbReference type="PROSITE" id="PS50013">
    <property type="entry name" value="CHROMO_2"/>
    <property type="match status" value="1"/>
</dbReference>
<proteinExistence type="predicted"/>
<dbReference type="InterPro" id="IPR036910">
    <property type="entry name" value="HMG_box_dom_sf"/>
</dbReference>
<dbReference type="InterPro" id="IPR023780">
    <property type="entry name" value="Chromo_domain"/>
</dbReference>
<evidence type="ECO:0000256" key="1">
    <source>
        <dbReference type="ARBA" id="ARBA00004123"/>
    </source>
</evidence>
<dbReference type="CDD" id="cd00024">
    <property type="entry name" value="CD_CSD"/>
    <property type="match status" value="1"/>
</dbReference>
<dbReference type="Pfam" id="PF00385">
    <property type="entry name" value="Chromo"/>
    <property type="match status" value="1"/>
</dbReference>
<gene>
    <name evidence="4" type="ORF">MGAL_10B064500</name>
</gene>
<comment type="caution">
    <text evidence="4">The sequence shown here is derived from an EMBL/GenBank/DDBJ whole genome shotgun (WGS) entry which is preliminary data.</text>
</comment>